<dbReference type="VEuPathDB" id="FungiDB:CC77DRAFT_1022457"/>
<dbReference type="KEGG" id="aalt:CC77DRAFT_1022457"/>
<name>A0A177DFL5_ALTAL</name>
<dbReference type="RefSeq" id="XP_018383669.1">
    <property type="nucleotide sequence ID" value="XM_018525472.1"/>
</dbReference>
<dbReference type="EMBL" id="KV441484">
    <property type="protein sequence ID" value="OAG18248.1"/>
    <property type="molecule type" value="Genomic_DNA"/>
</dbReference>
<evidence type="ECO:0000313" key="2">
    <source>
        <dbReference type="Proteomes" id="UP000077248"/>
    </source>
</evidence>
<reference evidence="1 2" key="1">
    <citation type="submission" date="2016-05" db="EMBL/GenBank/DDBJ databases">
        <title>Comparative analysis of secretome profiles of manganese(II)-oxidizing ascomycete fungi.</title>
        <authorList>
            <consortium name="DOE Joint Genome Institute"/>
            <person name="Zeiner C.A."/>
            <person name="Purvine S.O."/>
            <person name="Zink E.M."/>
            <person name="Wu S."/>
            <person name="Pasa-Tolic L."/>
            <person name="Chaput D.L."/>
            <person name="Haridas S."/>
            <person name="Grigoriev I.V."/>
            <person name="Santelli C.M."/>
            <person name="Hansel C.M."/>
        </authorList>
    </citation>
    <scope>NUCLEOTIDE SEQUENCE [LARGE SCALE GENOMIC DNA]</scope>
    <source>
        <strain evidence="1 2">SRC1lrK2f</strain>
    </source>
</reference>
<protein>
    <submittedName>
        <fullName evidence="1">Uncharacterized protein</fullName>
    </submittedName>
</protein>
<evidence type="ECO:0000313" key="1">
    <source>
        <dbReference type="EMBL" id="OAG18248.1"/>
    </source>
</evidence>
<keyword evidence="2" id="KW-1185">Reference proteome</keyword>
<dbReference type="GeneID" id="29111066"/>
<sequence>MHLLFAEACCSHRSLVSSVSTHIHIPATSTVFFVPEQWIQPISHGWAVYQFKSIFVLFYNLAIDHICDINSSSVV</sequence>
<dbReference type="AlphaFoldDB" id="A0A177DFL5"/>
<proteinExistence type="predicted"/>
<accession>A0A177DFL5</accession>
<gene>
    <name evidence="1" type="ORF">CC77DRAFT_1022457</name>
</gene>
<dbReference type="Proteomes" id="UP000077248">
    <property type="component" value="Unassembled WGS sequence"/>
</dbReference>
<organism evidence="1 2">
    <name type="scientific">Alternaria alternata</name>
    <name type="common">Alternaria rot fungus</name>
    <name type="synonym">Torula alternata</name>
    <dbReference type="NCBI Taxonomy" id="5599"/>
    <lineage>
        <taxon>Eukaryota</taxon>
        <taxon>Fungi</taxon>
        <taxon>Dikarya</taxon>
        <taxon>Ascomycota</taxon>
        <taxon>Pezizomycotina</taxon>
        <taxon>Dothideomycetes</taxon>
        <taxon>Pleosporomycetidae</taxon>
        <taxon>Pleosporales</taxon>
        <taxon>Pleosporineae</taxon>
        <taxon>Pleosporaceae</taxon>
        <taxon>Alternaria</taxon>
        <taxon>Alternaria sect. Alternaria</taxon>
        <taxon>Alternaria alternata complex</taxon>
    </lineage>
</organism>